<keyword evidence="2" id="KW-1185">Reference proteome</keyword>
<dbReference type="OrthoDB" id="979576at2"/>
<comment type="caution">
    <text evidence="1">The sequence shown here is derived from an EMBL/GenBank/DDBJ whole genome shotgun (WGS) entry which is preliminary data.</text>
</comment>
<name>A0A7K1LRM4_9FLAO</name>
<organism evidence="1 2">
    <name type="scientific">Christiangramia aestuarii</name>
    <dbReference type="NCBI Taxonomy" id="1028746"/>
    <lineage>
        <taxon>Bacteria</taxon>
        <taxon>Pseudomonadati</taxon>
        <taxon>Bacteroidota</taxon>
        <taxon>Flavobacteriia</taxon>
        <taxon>Flavobacteriales</taxon>
        <taxon>Flavobacteriaceae</taxon>
        <taxon>Christiangramia</taxon>
    </lineage>
</organism>
<sequence length="215" mass="25133">MSTTKYSKLKIIVIVAFLCFSCSKKFSTTELKNNFSERQIKDLELLTAFFKNQICTNNSKTNFKKCFENLPPAPEFRQEGHYPISDHIDFNEQKIIYDKISKSTFEEIWNLCESYYPDSGRKTKEICSAYKGNYQNFLIEVGLQNDAIKNYAERITGSGDFNGLFLTQHHIIKNKKDFDLNDPNIQLIIAIQYLSINDQLNRNPRPKLDRIPKFE</sequence>
<evidence type="ECO:0000313" key="1">
    <source>
        <dbReference type="EMBL" id="MUP43447.1"/>
    </source>
</evidence>
<accession>A0A7K1LRM4</accession>
<gene>
    <name evidence="1" type="ORF">FLP08_12750</name>
</gene>
<dbReference type="AlphaFoldDB" id="A0A7K1LRM4"/>
<dbReference type="EMBL" id="VJVW01000005">
    <property type="protein sequence ID" value="MUP43447.1"/>
    <property type="molecule type" value="Genomic_DNA"/>
</dbReference>
<evidence type="ECO:0000313" key="2">
    <source>
        <dbReference type="Proteomes" id="UP000460416"/>
    </source>
</evidence>
<dbReference type="Proteomes" id="UP000460416">
    <property type="component" value="Unassembled WGS sequence"/>
</dbReference>
<proteinExistence type="predicted"/>
<reference evidence="1 2" key="1">
    <citation type="submission" date="2019-07" db="EMBL/GenBank/DDBJ databases">
        <title>Gramella aestuarii sp. nov., isolated from a tidal flat, and emended description of Gramella echinicola.</title>
        <authorList>
            <person name="Liu L."/>
        </authorList>
    </citation>
    <scope>NUCLEOTIDE SEQUENCE [LARGE SCALE GENOMIC DNA]</scope>
    <source>
        <strain evidence="1 2">BS12</strain>
    </source>
</reference>
<protein>
    <submittedName>
        <fullName evidence="1">Uncharacterized protein</fullName>
    </submittedName>
</protein>
<dbReference type="RefSeq" id="WP_156277203.1">
    <property type="nucleotide sequence ID" value="NZ_BAABGI010000004.1"/>
</dbReference>